<dbReference type="Proteomes" id="UP001060085">
    <property type="component" value="Linkage Group LG01"/>
</dbReference>
<accession>A0ACC0CEB8</accession>
<proteinExistence type="predicted"/>
<gene>
    <name evidence="1" type="ORF">M9H77_04463</name>
</gene>
<keyword evidence="2" id="KW-1185">Reference proteome</keyword>
<evidence type="ECO:0000313" key="1">
    <source>
        <dbReference type="EMBL" id="KAI5683235.1"/>
    </source>
</evidence>
<organism evidence="1 2">
    <name type="scientific">Catharanthus roseus</name>
    <name type="common">Madagascar periwinkle</name>
    <name type="synonym">Vinca rosea</name>
    <dbReference type="NCBI Taxonomy" id="4058"/>
    <lineage>
        <taxon>Eukaryota</taxon>
        <taxon>Viridiplantae</taxon>
        <taxon>Streptophyta</taxon>
        <taxon>Embryophyta</taxon>
        <taxon>Tracheophyta</taxon>
        <taxon>Spermatophyta</taxon>
        <taxon>Magnoliopsida</taxon>
        <taxon>eudicotyledons</taxon>
        <taxon>Gunneridae</taxon>
        <taxon>Pentapetalae</taxon>
        <taxon>asterids</taxon>
        <taxon>lamiids</taxon>
        <taxon>Gentianales</taxon>
        <taxon>Apocynaceae</taxon>
        <taxon>Rauvolfioideae</taxon>
        <taxon>Vinceae</taxon>
        <taxon>Catharanthinae</taxon>
        <taxon>Catharanthus</taxon>
    </lineage>
</organism>
<reference evidence="2" key="1">
    <citation type="journal article" date="2023" name="Nat. Plants">
        <title>Single-cell RNA sequencing provides a high-resolution roadmap for understanding the multicellular compartmentation of specialized metabolism.</title>
        <authorList>
            <person name="Sun S."/>
            <person name="Shen X."/>
            <person name="Li Y."/>
            <person name="Li Y."/>
            <person name="Wang S."/>
            <person name="Li R."/>
            <person name="Zhang H."/>
            <person name="Shen G."/>
            <person name="Guo B."/>
            <person name="Wei J."/>
            <person name="Xu J."/>
            <person name="St-Pierre B."/>
            <person name="Chen S."/>
            <person name="Sun C."/>
        </authorList>
    </citation>
    <scope>NUCLEOTIDE SEQUENCE [LARGE SCALE GENOMIC DNA]</scope>
</reference>
<name>A0ACC0CEB8_CATRO</name>
<protein>
    <submittedName>
        <fullName evidence="1">Uncharacterized protein</fullName>
    </submittedName>
</protein>
<evidence type="ECO:0000313" key="2">
    <source>
        <dbReference type="Proteomes" id="UP001060085"/>
    </source>
</evidence>
<comment type="caution">
    <text evidence="1">The sequence shown here is derived from an EMBL/GenBank/DDBJ whole genome shotgun (WGS) entry which is preliminary data.</text>
</comment>
<dbReference type="EMBL" id="CM044701">
    <property type="protein sequence ID" value="KAI5683235.1"/>
    <property type="molecule type" value="Genomic_DNA"/>
</dbReference>
<sequence length="135" mass="15396">MVVPRILSVQPLVKLMDQLKLYLFLRDMIVVGLSSDRHFVPAMKRLQIKDDGDKNGGAVAEADNSCLFPDRPGEPDCIYYLRTGTCSYGSQCRFNHPPYSPQGFQNSGELPVRDGQPDCRVTDFFSYYFDKFWVS</sequence>